<gene>
    <name evidence="1" type="ORF">F4559_002011</name>
</gene>
<organism evidence="1 2">
    <name type="scientific">Saccharothrix violaceirubra</name>
    <dbReference type="NCBI Taxonomy" id="413306"/>
    <lineage>
        <taxon>Bacteria</taxon>
        <taxon>Bacillati</taxon>
        <taxon>Actinomycetota</taxon>
        <taxon>Actinomycetes</taxon>
        <taxon>Pseudonocardiales</taxon>
        <taxon>Pseudonocardiaceae</taxon>
        <taxon>Saccharothrix</taxon>
    </lineage>
</organism>
<reference evidence="1 2" key="1">
    <citation type="submission" date="2020-08" db="EMBL/GenBank/DDBJ databases">
        <title>Sequencing the genomes of 1000 actinobacteria strains.</title>
        <authorList>
            <person name="Klenk H.-P."/>
        </authorList>
    </citation>
    <scope>NUCLEOTIDE SEQUENCE [LARGE SCALE GENOMIC DNA]</scope>
    <source>
        <strain evidence="1 2">DSM 45084</strain>
    </source>
</reference>
<sequence>MAATIWQYVVPYEGDFDAALDRLKAEVFASGRFHWCGGPRPATIAEVWADDIEHECGTHSILDMFRVQPPNEKPKSFTVSVVTPEEVEAHLGHSRPTVEFAALLDDLATTRWQGRCAVLYDEAGTPTSLRFWGASGD</sequence>
<dbReference type="Proteomes" id="UP000542674">
    <property type="component" value="Unassembled WGS sequence"/>
</dbReference>
<proteinExistence type="predicted"/>
<protein>
    <submittedName>
        <fullName evidence="1">Uncharacterized protein</fullName>
    </submittedName>
</protein>
<keyword evidence="2" id="KW-1185">Reference proteome</keyword>
<evidence type="ECO:0000313" key="1">
    <source>
        <dbReference type="EMBL" id="MBB4964652.1"/>
    </source>
</evidence>
<dbReference type="EMBL" id="JACHJS010000001">
    <property type="protein sequence ID" value="MBB4964652.1"/>
    <property type="molecule type" value="Genomic_DNA"/>
</dbReference>
<accession>A0A7W7WV78</accession>
<name>A0A7W7WV78_9PSEU</name>
<dbReference type="AlphaFoldDB" id="A0A7W7WV78"/>
<dbReference type="RefSeq" id="WP_184667813.1">
    <property type="nucleotide sequence ID" value="NZ_BAABAI010000031.1"/>
</dbReference>
<evidence type="ECO:0000313" key="2">
    <source>
        <dbReference type="Proteomes" id="UP000542674"/>
    </source>
</evidence>
<comment type="caution">
    <text evidence="1">The sequence shown here is derived from an EMBL/GenBank/DDBJ whole genome shotgun (WGS) entry which is preliminary data.</text>
</comment>